<feature type="domain" description="Pyridoxine 5'-phosphate oxidase dimerisation C-terminal" evidence="11">
    <location>
        <begin position="250"/>
        <end position="286"/>
    </location>
</feature>
<dbReference type="InterPro" id="IPR012349">
    <property type="entry name" value="Split_barrel_FMN-bd"/>
</dbReference>
<evidence type="ECO:0000256" key="6">
    <source>
        <dbReference type="ARBA" id="ARBA00022643"/>
    </source>
</evidence>
<dbReference type="PANTHER" id="PTHR10851:SF0">
    <property type="entry name" value="PYRIDOXINE-5'-PHOSPHATE OXIDASE"/>
    <property type="match status" value="1"/>
</dbReference>
<dbReference type="EC" id="1.4.3.5" evidence="4"/>
<comment type="caution">
    <text evidence="13">The sequence shown here is derived from an EMBL/GenBank/DDBJ whole genome shotgun (WGS) entry which is preliminary data.</text>
</comment>
<dbReference type="NCBIfam" id="TIGR00558">
    <property type="entry name" value="pdxH"/>
    <property type="match status" value="1"/>
</dbReference>
<dbReference type="Pfam" id="PF21057">
    <property type="entry name" value="Hikeshi-like_C"/>
    <property type="match status" value="1"/>
</dbReference>
<keyword evidence="5" id="KW-0285">Flavoprotein</keyword>
<evidence type="ECO:0000259" key="12">
    <source>
        <dbReference type="Pfam" id="PF21057"/>
    </source>
</evidence>
<comment type="pathway">
    <text evidence="2">Cofactor metabolism; pyridoxal 5'-phosphate salvage; pyridoxal 5'-phosphate from pyridoxamine 5'-phosphate: step 1/1.</text>
</comment>
<dbReference type="Proteomes" id="UP001152607">
    <property type="component" value="Unassembled WGS sequence"/>
</dbReference>
<reference evidence="13" key="1">
    <citation type="submission" date="2023-01" db="EMBL/GenBank/DDBJ databases">
        <authorList>
            <person name="Van Ghelder C."/>
            <person name="Rancurel C."/>
        </authorList>
    </citation>
    <scope>NUCLEOTIDE SEQUENCE</scope>
    <source>
        <strain evidence="13">CNCM I-4278</strain>
    </source>
</reference>
<dbReference type="Pfam" id="PF10590">
    <property type="entry name" value="PNP_phzG_C"/>
    <property type="match status" value="1"/>
</dbReference>
<evidence type="ECO:0000256" key="5">
    <source>
        <dbReference type="ARBA" id="ARBA00022630"/>
    </source>
</evidence>
<evidence type="ECO:0000313" key="14">
    <source>
        <dbReference type="Proteomes" id="UP001152607"/>
    </source>
</evidence>
<protein>
    <recommendedName>
        <fullName evidence="4">pyridoxal 5'-phosphate synthase</fullName>
        <ecNumber evidence="4">1.4.3.5</ecNumber>
    </recommendedName>
</protein>
<evidence type="ECO:0000256" key="7">
    <source>
        <dbReference type="ARBA" id="ARBA00023002"/>
    </source>
</evidence>
<evidence type="ECO:0000259" key="10">
    <source>
        <dbReference type="Pfam" id="PF05603"/>
    </source>
</evidence>
<gene>
    <name evidence="13" type="ORF">PDIGIT_LOCUS1740</name>
</gene>
<dbReference type="AlphaFoldDB" id="A0A9W4U471"/>
<evidence type="ECO:0000256" key="8">
    <source>
        <dbReference type="SAM" id="MobiDB-lite"/>
    </source>
</evidence>
<dbReference type="GO" id="GO:0008615">
    <property type="term" value="P:pyridoxine biosynthetic process"/>
    <property type="evidence" value="ECO:0007669"/>
    <property type="project" value="InterPro"/>
</dbReference>
<keyword evidence="14" id="KW-1185">Reference proteome</keyword>
<dbReference type="InterPro" id="IPR008493">
    <property type="entry name" value="Hikeshi-like_N"/>
</dbReference>
<dbReference type="InterPro" id="IPR019576">
    <property type="entry name" value="Pyridoxamine_oxidase_dimer_C"/>
</dbReference>
<proteinExistence type="inferred from homology"/>
<feature type="domain" description="Hikeshi-like N-terminal" evidence="10">
    <location>
        <begin position="307"/>
        <end position="440"/>
    </location>
</feature>
<comment type="pathway">
    <text evidence="3">Cofactor metabolism; pyridoxal 5'-phosphate salvage; pyridoxal 5'-phosphate from pyridoxine 5'-phosphate: step 1/1.</text>
</comment>
<evidence type="ECO:0000313" key="13">
    <source>
        <dbReference type="EMBL" id="CAI6271450.1"/>
    </source>
</evidence>
<dbReference type="OrthoDB" id="303614at2759"/>
<evidence type="ECO:0000259" key="11">
    <source>
        <dbReference type="Pfam" id="PF10590"/>
    </source>
</evidence>
<name>A0A9W4U471_9PLEO</name>
<dbReference type="SUPFAM" id="SSF50475">
    <property type="entry name" value="FMN-binding split barrel"/>
    <property type="match status" value="1"/>
</dbReference>
<dbReference type="InterPro" id="IPR019740">
    <property type="entry name" value="Pyridox_Oxase_CS"/>
</dbReference>
<evidence type="ECO:0000256" key="4">
    <source>
        <dbReference type="ARBA" id="ARBA00012801"/>
    </source>
</evidence>
<accession>A0A9W4U471</accession>
<dbReference type="GO" id="GO:0004733">
    <property type="term" value="F:pyridoxamine phosphate oxidase activity"/>
    <property type="evidence" value="ECO:0007669"/>
    <property type="project" value="UniProtKB-EC"/>
</dbReference>
<dbReference type="GO" id="GO:0010181">
    <property type="term" value="F:FMN binding"/>
    <property type="evidence" value="ECO:0007669"/>
    <property type="project" value="InterPro"/>
</dbReference>
<dbReference type="HAMAP" id="MF_01629">
    <property type="entry name" value="PdxH"/>
    <property type="match status" value="1"/>
</dbReference>
<organism evidence="13 14">
    <name type="scientific">Periconia digitata</name>
    <dbReference type="NCBI Taxonomy" id="1303443"/>
    <lineage>
        <taxon>Eukaryota</taxon>
        <taxon>Fungi</taxon>
        <taxon>Dikarya</taxon>
        <taxon>Ascomycota</taxon>
        <taxon>Pezizomycotina</taxon>
        <taxon>Dothideomycetes</taxon>
        <taxon>Pleosporomycetidae</taxon>
        <taxon>Pleosporales</taxon>
        <taxon>Massarineae</taxon>
        <taxon>Periconiaceae</taxon>
        <taxon>Periconia</taxon>
    </lineage>
</organism>
<sequence>MRIRSSPSSFASRVFPSLSNNFARPHVALPLNTGPSNRHQGFRVGIMLHAAKEKGDSHPDTSNPSSSKRIFAPTGGSNDPGHATQYKLGALEREHLDPSPTAQFHKWFQEATAAKVYQPETVTLATASLPDGKPSARMVFMKELDDRGFVIYSNWETSRKSRDVASNPQAALTFWWREVERQVRVEGRVERLTDQESQVYYDTRIRGSRIGAWASPQSQVLKSREELVKRVEDVEKRFEGKDEIPVPGFWGGIRVIPETVEFWQGRESRLHDRFVYTKSGEGWEIDSIFQYQHIQQPSQSIMSFGVIVSGRPVLADAQVMSETQFAFQIPSTPSFSHIVVFLLPGVALPDGTAAAVYAQLPNTTEFKLLGAIANEKPSAIFKINNKAGGPAGGGLGDDNAMTDEDSALPSTNGMLPPLALGISVEPAAQVAANLEQKKAQDALAAAATPGNALVLRGQNAVDTKVLAQRIIKNCYDFLTSWGTGDQVPLKAFQAWWTKFESKIEHDPKFLERSDGG</sequence>
<dbReference type="NCBIfam" id="NF004231">
    <property type="entry name" value="PRK05679.1"/>
    <property type="match status" value="1"/>
</dbReference>
<comment type="cofactor">
    <cofactor evidence="1">
        <name>FMN</name>
        <dbReference type="ChEBI" id="CHEBI:58210"/>
    </cofactor>
</comment>
<dbReference type="Gene3D" id="2.30.110.10">
    <property type="entry name" value="Electron Transport, Fmn-binding Protein, Chain A"/>
    <property type="match status" value="1"/>
</dbReference>
<dbReference type="PROSITE" id="PS01064">
    <property type="entry name" value="PYRIDOX_OXIDASE"/>
    <property type="match status" value="1"/>
</dbReference>
<keyword evidence="6" id="KW-0288">FMN</keyword>
<evidence type="ECO:0000259" key="9">
    <source>
        <dbReference type="Pfam" id="PF01243"/>
    </source>
</evidence>
<dbReference type="Pfam" id="PF05603">
    <property type="entry name" value="Hikeshi-like_N"/>
    <property type="match status" value="1"/>
</dbReference>
<feature type="domain" description="Pyridoxamine 5'-phosphate oxidase N-terminal" evidence="9">
    <location>
        <begin position="109"/>
        <end position="236"/>
    </location>
</feature>
<dbReference type="InterPro" id="IPR011576">
    <property type="entry name" value="Pyridox_Oxase_N"/>
</dbReference>
<evidence type="ECO:0000256" key="3">
    <source>
        <dbReference type="ARBA" id="ARBA00005037"/>
    </source>
</evidence>
<dbReference type="InterPro" id="IPR000659">
    <property type="entry name" value="Pyridox_Oxase"/>
</dbReference>
<evidence type="ECO:0000256" key="2">
    <source>
        <dbReference type="ARBA" id="ARBA00004738"/>
    </source>
</evidence>
<dbReference type="InterPro" id="IPR048364">
    <property type="entry name" value="Hikeshi-like_C"/>
</dbReference>
<feature type="domain" description="Hikeshi-like C-terminal" evidence="12">
    <location>
        <begin position="462"/>
        <end position="512"/>
    </location>
</feature>
<evidence type="ECO:0000256" key="1">
    <source>
        <dbReference type="ARBA" id="ARBA00001917"/>
    </source>
</evidence>
<dbReference type="Pfam" id="PF01243">
    <property type="entry name" value="PNPOx_N"/>
    <property type="match status" value="1"/>
</dbReference>
<dbReference type="EMBL" id="CAOQHR010000001">
    <property type="protein sequence ID" value="CAI6271450.1"/>
    <property type="molecule type" value="Genomic_DNA"/>
</dbReference>
<dbReference type="PANTHER" id="PTHR10851">
    <property type="entry name" value="PYRIDOXINE-5-PHOSPHATE OXIDASE"/>
    <property type="match status" value="1"/>
</dbReference>
<feature type="region of interest" description="Disordered" evidence="8">
    <location>
        <begin position="53"/>
        <end position="82"/>
    </location>
</feature>
<keyword evidence="7" id="KW-0560">Oxidoreductase</keyword>